<dbReference type="InterPro" id="IPR017853">
    <property type="entry name" value="GH"/>
</dbReference>
<keyword evidence="1" id="KW-0378">Hydrolase</keyword>
<dbReference type="PANTHER" id="PTHR46066:SF2">
    <property type="entry name" value="CHITINASE DOMAIN-CONTAINING PROTEIN 1"/>
    <property type="match status" value="1"/>
</dbReference>
<dbReference type="CDD" id="cd00118">
    <property type="entry name" value="LysM"/>
    <property type="match status" value="2"/>
</dbReference>
<feature type="domain" description="GH18" evidence="3">
    <location>
        <begin position="92"/>
        <end position="433"/>
    </location>
</feature>
<name>A0A1I0PIM6_9FIRM</name>
<protein>
    <submittedName>
        <fullName evidence="4">Spore germination protein</fullName>
    </submittedName>
</protein>
<feature type="domain" description="LysM" evidence="2">
    <location>
        <begin position="2"/>
        <end position="46"/>
    </location>
</feature>
<dbReference type="GO" id="GO:0016798">
    <property type="term" value="F:hydrolase activity, acting on glycosyl bonds"/>
    <property type="evidence" value="ECO:0007669"/>
    <property type="project" value="UniProtKB-KW"/>
</dbReference>
<proteinExistence type="predicted"/>
<dbReference type="Gene3D" id="3.20.20.80">
    <property type="entry name" value="Glycosidases"/>
    <property type="match status" value="1"/>
</dbReference>
<dbReference type="Proteomes" id="UP000199701">
    <property type="component" value="Unassembled WGS sequence"/>
</dbReference>
<dbReference type="Pfam" id="PF01476">
    <property type="entry name" value="LysM"/>
    <property type="match status" value="2"/>
</dbReference>
<dbReference type="GO" id="GO:0008061">
    <property type="term" value="F:chitin binding"/>
    <property type="evidence" value="ECO:0007669"/>
    <property type="project" value="InterPro"/>
</dbReference>
<dbReference type="InterPro" id="IPR036779">
    <property type="entry name" value="LysM_dom_sf"/>
</dbReference>
<dbReference type="SMART" id="SM00257">
    <property type="entry name" value="LysM"/>
    <property type="match status" value="2"/>
</dbReference>
<dbReference type="Pfam" id="PF00704">
    <property type="entry name" value="Glyco_hydro_18"/>
    <property type="match status" value="1"/>
</dbReference>
<dbReference type="PROSITE" id="PS51782">
    <property type="entry name" value="LYSM"/>
    <property type="match status" value="2"/>
</dbReference>
<feature type="domain" description="LysM" evidence="2">
    <location>
        <begin position="51"/>
        <end position="96"/>
    </location>
</feature>
<evidence type="ECO:0000256" key="1">
    <source>
        <dbReference type="ARBA" id="ARBA00023295"/>
    </source>
</evidence>
<dbReference type="SUPFAM" id="SSF51445">
    <property type="entry name" value="(Trans)glycosidases"/>
    <property type="match status" value="1"/>
</dbReference>
<dbReference type="STRING" id="99656.SAMN05421659_10579"/>
<dbReference type="OrthoDB" id="9769314at2"/>
<dbReference type="GO" id="GO:0070492">
    <property type="term" value="F:oligosaccharide binding"/>
    <property type="evidence" value="ECO:0007669"/>
    <property type="project" value="TreeGrafter"/>
</dbReference>
<gene>
    <name evidence="4" type="ORF">SAMN05421659_10579</name>
</gene>
<dbReference type="InterPro" id="IPR001223">
    <property type="entry name" value="Glyco_hydro18_cat"/>
</dbReference>
<organism evidence="4 5">
    <name type="scientific">[Clostridium] fimetarium</name>
    <dbReference type="NCBI Taxonomy" id="99656"/>
    <lineage>
        <taxon>Bacteria</taxon>
        <taxon>Bacillati</taxon>
        <taxon>Bacillota</taxon>
        <taxon>Clostridia</taxon>
        <taxon>Lachnospirales</taxon>
        <taxon>Lachnospiraceae</taxon>
    </lineage>
</organism>
<dbReference type="PANTHER" id="PTHR46066">
    <property type="entry name" value="CHITINASE DOMAIN-CONTAINING PROTEIN 1 FAMILY MEMBER"/>
    <property type="match status" value="1"/>
</dbReference>
<dbReference type="GO" id="GO:0012505">
    <property type="term" value="C:endomembrane system"/>
    <property type="evidence" value="ECO:0007669"/>
    <property type="project" value="TreeGrafter"/>
</dbReference>
<evidence type="ECO:0000259" key="3">
    <source>
        <dbReference type="PROSITE" id="PS51910"/>
    </source>
</evidence>
<dbReference type="RefSeq" id="WP_092452443.1">
    <property type="nucleotide sequence ID" value="NZ_FOJI01000005.1"/>
</dbReference>
<dbReference type="InterPro" id="IPR018392">
    <property type="entry name" value="LysM"/>
</dbReference>
<keyword evidence="1" id="KW-0326">Glycosidase</keyword>
<evidence type="ECO:0000313" key="5">
    <source>
        <dbReference type="Proteomes" id="UP000199701"/>
    </source>
</evidence>
<dbReference type="EMBL" id="FOJI01000005">
    <property type="protein sequence ID" value="SEW13615.1"/>
    <property type="molecule type" value="Genomic_DNA"/>
</dbReference>
<dbReference type="SMART" id="SM00636">
    <property type="entry name" value="Glyco_18"/>
    <property type="match status" value="1"/>
</dbReference>
<dbReference type="GO" id="GO:0005975">
    <property type="term" value="P:carbohydrate metabolic process"/>
    <property type="evidence" value="ECO:0007669"/>
    <property type="project" value="InterPro"/>
</dbReference>
<dbReference type="PROSITE" id="PS51910">
    <property type="entry name" value="GH18_2"/>
    <property type="match status" value="1"/>
</dbReference>
<dbReference type="SUPFAM" id="SSF54106">
    <property type="entry name" value="LysM domain"/>
    <property type="match status" value="2"/>
</dbReference>
<sequence length="433" mass="50132">MIIYVVQEGDTITSIANKFGVAETRLIYENGIANPTDLVIGQTIVITYPNETYIVKEGDTLPKIALDHKVPIMQLYRNNSFLWDRQYIFPGEELIISYDTKESIATNAYAFPFIDKFTLKKTLPYLTYLSILNYQTLKGGEIESFYDDSELIQMTNQFGVLPLMLVTSVTFQGERNPETIYEILLNPVYAEKHVQNMLNVMKEKGYYGVNITITYLNETNQDFYLNYLKRVSTILKKEGYLLFITIDPNITVKDNQETFERVDYTKFNDLIDGAYLMKFYWGTQYGPPMPVSSIKRVSLYLDYTVQMIKPEKLNIGFPLLGYDWKLPYIKGFSEANSISLDNAIELASLKDSIIYFDEISETPYFQYAVKADKNIINHIVWFVDARTIEAIVDLVLENEIQGTGLWNIMNYYPQLWLILNSSFKIIKLIPETV</sequence>
<accession>A0A1I0PIM6</accession>
<keyword evidence="5" id="KW-1185">Reference proteome</keyword>
<dbReference type="Gene3D" id="3.10.350.10">
    <property type="entry name" value="LysM domain"/>
    <property type="match status" value="2"/>
</dbReference>
<reference evidence="4 5" key="1">
    <citation type="submission" date="2016-10" db="EMBL/GenBank/DDBJ databases">
        <authorList>
            <person name="de Groot N.N."/>
        </authorList>
    </citation>
    <scope>NUCLEOTIDE SEQUENCE [LARGE SCALE GENOMIC DNA]</scope>
    <source>
        <strain evidence="4 5">DSM 9179</strain>
    </source>
</reference>
<dbReference type="InterPro" id="IPR029070">
    <property type="entry name" value="Chitinase_insertion_sf"/>
</dbReference>
<dbReference type="InterPro" id="IPR011583">
    <property type="entry name" value="Chitinase_II/V-like_cat"/>
</dbReference>
<evidence type="ECO:0000259" key="2">
    <source>
        <dbReference type="PROSITE" id="PS51782"/>
    </source>
</evidence>
<evidence type="ECO:0000313" key="4">
    <source>
        <dbReference type="EMBL" id="SEW13615.1"/>
    </source>
</evidence>
<dbReference type="Gene3D" id="3.10.50.10">
    <property type="match status" value="1"/>
</dbReference>
<dbReference type="AlphaFoldDB" id="A0A1I0PIM6"/>